<keyword evidence="1" id="KW-0812">Transmembrane</keyword>
<keyword evidence="1" id="KW-1133">Transmembrane helix</keyword>
<keyword evidence="1" id="KW-0472">Membrane</keyword>
<protein>
    <submittedName>
        <fullName evidence="2">Uncharacterized protein</fullName>
    </submittedName>
</protein>
<organism evidence="2 3">
    <name type="scientific">Phytophthora palmivora</name>
    <dbReference type="NCBI Taxonomy" id="4796"/>
    <lineage>
        <taxon>Eukaryota</taxon>
        <taxon>Sar</taxon>
        <taxon>Stramenopiles</taxon>
        <taxon>Oomycota</taxon>
        <taxon>Peronosporomycetes</taxon>
        <taxon>Peronosporales</taxon>
        <taxon>Peronosporaceae</taxon>
        <taxon>Phytophthora</taxon>
    </lineage>
</organism>
<evidence type="ECO:0000256" key="1">
    <source>
        <dbReference type="SAM" id="Phobius"/>
    </source>
</evidence>
<accession>A0A2P4XTJ5</accession>
<reference evidence="2 3" key="1">
    <citation type="journal article" date="2017" name="Genome Biol. Evol.">
        <title>Phytophthora megakarya and P. palmivora, closely related causal agents of cacao black pod rot, underwent increases in genome sizes and gene numbers by different mechanisms.</title>
        <authorList>
            <person name="Ali S.S."/>
            <person name="Shao J."/>
            <person name="Lary D.J."/>
            <person name="Kronmiller B."/>
            <person name="Shen D."/>
            <person name="Strem M.D."/>
            <person name="Amoako-Attah I."/>
            <person name="Akrofi A.Y."/>
            <person name="Begoude B.A."/>
            <person name="Ten Hoopen G.M."/>
            <person name="Coulibaly K."/>
            <person name="Kebe B.I."/>
            <person name="Melnick R.L."/>
            <person name="Guiltinan M.J."/>
            <person name="Tyler B.M."/>
            <person name="Meinhardt L.W."/>
            <person name="Bailey B.A."/>
        </authorList>
    </citation>
    <scope>NUCLEOTIDE SEQUENCE [LARGE SCALE GENOMIC DNA]</scope>
    <source>
        <strain evidence="3">sbr112.9</strain>
    </source>
</reference>
<comment type="caution">
    <text evidence="2">The sequence shown here is derived from an EMBL/GenBank/DDBJ whole genome shotgun (WGS) entry which is preliminary data.</text>
</comment>
<keyword evidence="3" id="KW-1185">Reference proteome</keyword>
<evidence type="ECO:0000313" key="2">
    <source>
        <dbReference type="EMBL" id="POM68891.1"/>
    </source>
</evidence>
<dbReference type="AlphaFoldDB" id="A0A2P4XTJ5"/>
<feature type="transmembrane region" description="Helical" evidence="1">
    <location>
        <begin position="122"/>
        <end position="143"/>
    </location>
</feature>
<proteinExistence type="predicted"/>
<sequence length="307" mass="35106">MHDRWNRIVNAWYAIQLAHYGGRVYSKNIPVPRCINGFNSTSSNNRSCAMPRKYPTSEPDGGMANKLWVLNQNCLTAKQVEVWLGIPGLSSRQMMVFCASTGLSFVAVTMVTVAIWVFPVPFFIYVNAFSLVVLIIGFLRVVMGRHFFREIFSRLHDLRQLDKVGMLVGFMTLPYKFRTSSLTVTSYSQDYHKEHFCTHFITQRRHDTRTSRVDCRLFDALYIATFMATLSLTSVAGILGFDLLETMIELLELHHRTKSNLAEAALLTTKIDVNINLLSAVRLLRYKSETIQVQLHEIVQVKIVRSS</sequence>
<evidence type="ECO:0000313" key="3">
    <source>
        <dbReference type="Proteomes" id="UP000237271"/>
    </source>
</evidence>
<feature type="transmembrane region" description="Helical" evidence="1">
    <location>
        <begin position="94"/>
        <end position="116"/>
    </location>
</feature>
<feature type="transmembrane region" description="Helical" evidence="1">
    <location>
        <begin position="220"/>
        <end position="241"/>
    </location>
</feature>
<gene>
    <name evidence="2" type="ORF">PHPALM_14896</name>
</gene>
<dbReference type="Proteomes" id="UP000237271">
    <property type="component" value="Unassembled WGS sequence"/>
</dbReference>
<dbReference type="EMBL" id="NCKW01008010">
    <property type="protein sequence ID" value="POM68891.1"/>
    <property type="molecule type" value="Genomic_DNA"/>
</dbReference>
<dbReference type="OrthoDB" id="129526at2759"/>
<name>A0A2P4XTJ5_9STRA</name>